<keyword evidence="2" id="KW-1185">Reference proteome</keyword>
<reference evidence="1 2" key="1">
    <citation type="submission" date="2024-02" db="EMBL/GenBank/DDBJ databases">
        <title>de novo genome assembly of Solanum bulbocastanum strain 11H21.</title>
        <authorList>
            <person name="Hosaka A.J."/>
        </authorList>
    </citation>
    <scope>NUCLEOTIDE SEQUENCE [LARGE SCALE GENOMIC DNA]</scope>
    <source>
        <tissue evidence="1">Young leaves</tissue>
    </source>
</reference>
<protein>
    <recommendedName>
        <fullName evidence="3">HMA domain-containing protein</fullName>
    </recommendedName>
</protein>
<name>A0AAN8YCI0_SOLBU</name>
<dbReference type="Proteomes" id="UP001371456">
    <property type="component" value="Unassembled WGS sequence"/>
</dbReference>
<accession>A0AAN8YCI0</accession>
<dbReference type="AlphaFoldDB" id="A0AAN8YCI0"/>
<evidence type="ECO:0000313" key="2">
    <source>
        <dbReference type="Proteomes" id="UP001371456"/>
    </source>
</evidence>
<proteinExistence type="predicted"/>
<organism evidence="1 2">
    <name type="scientific">Solanum bulbocastanum</name>
    <name type="common">Wild potato</name>
    <dbReference type="NCBI Taxonomy" id="147425"/>
    <lineage>
        <taxon>Eukaryota</taxon>
        <taxon>Viridiplantae</taxon>
        <taxon>Streptophyta</taxon>
        <taxon>Embryophyta</taxon>
        <taxon>Tracheophyta</taxon>
        <taxon>Spermatophyta</taxon>
        <taxon>Magnoliopsida</taxon>
        <taxon>eudicotyledons</taxon>
        <taxon>Gunneridae</taxon>
        <taxon>Pentapetalae</taxon>
        <taxon>asterids</taxon>
        <taxon>lamiids</taxon>
        <taxon>Solanales</taxon>
        <taxon>Solanaceae</taxon>
        <taxon>Solanoideae</taxon>
        <taxon>Solaneae</taxon>
        <taxon>Solanum</taxon>
    </lineage>
</organism>
<gene>
    <name evidence="1" type="ORF">RDI58_015061</name>
</gene>
<sequence length="21" mass="2384">MTNVVELKIGLHCDLCIKKIL</sequence>
<evidence type="ECO:0000313" key="1">
    <source>
        <dbReference type="EMBL" id="KAK6786536.1"/>
    </source>
</evidence>
<evidence type="ECO:0008006" key="3">
    <source>
        <dbReference type="Google" id="ProtNLM"/>
    </source>
</evidence>
<dbReference type="EMBL" id="JBANQN010000006">
    <property type="protein sequence ID" value="KAK6786536.1"/>
    <property type="molecule type" value="Genomic_DNA"/>
</dbReference>
<comment type="caution">
    <text evidence="1">The sequence shown here is derived from an EMBL/GenBank/DDBJ whole genome shotgun (WGS) entry which is preliminary data.</text>
</comment>